<accession>A0A1H1LZ38</accession>
<dbReference type="InterPro" id="IPR002477">
    <property type="entry name" value="Peptidoglycan-bd-like"/>
</dbReference>
<dbReference type="GO" id="GO:0071972">
    <property type="term" value="F:peptidoglycan L,D-transpeptidase activity"/>
    <property type="evidence" value="ECO:0007669"/>
    <property type="project" value="TreeGrafter"/>
</dbReference>
<keyword evidence="10" id="KW-1185">Reference proteome</keyword>
<evidence type="ECO:0000313" key="9">
    <source>
        <dbReference type="EMBL" id="SDR79059.1"/>
    </source>
</evidence>
<dbReference type="InterPro" id="IPR050979">
    <property type="entry name" value="LD-transpeptidase"/>
</dbReference>
<sequence length="246" mass="27099">MKKVIRLLLGVVMATALVGAVSGTGPVAPAAQAATTYVSTKYTAPKKGQTNSGVQALQRRLVKAKALDKDLVTSYFGTRTEAAVKKFQKANGLTANGKVSKKTWTRLVDKTGKIKITKPSPKLDKRCKVDGRALCIDKTKDKLYYMKNSKVVRTFDARFGCASTRTREGKFSVLWKSRNHVSSIYHTPMPYAMFFSGGQAVHYSADFAARGYNGCSHGCVNIRDKAGIRWVFDQVRNGDRVVVYRS</sequence>
<evidence type="ECO:0000256" key="6">
    <source>
        <dbReference type="PROSITE-ProRule" id="PRU01373"/>
    </source>
</evidence>
<dbReference type="EMBL" id="LT629749">
    <property type="protein sequence ID" value="SDR79059.1"/>
    <property type="molecule type" value="Genomic_DNA"/>
</dbReference>
<dbReference type="InterPro" id="IPR005490">
    <property type="entry name" value="LD_TPept_cat_dom"/>
</dbReference>
<dbReference type="Pfam" id="PF03734">
    <property type="entry name" value="YkuD"/>
    <property type="match status" value="1"/>
</dbReference>
<organism evidence="9 10">
    <name type="scientific">Friedmanniella luteola</name>
    <dbReference type="NCBI Taxonomy" id="546871"/>
    <lineage>
        <taxon>Bacteria</taxon>
        <taxon>Bacillati</taxon>
        <taxon>Actinomycetota</taxon>
        <taxon>Actinomycetes</taxon>
        <taxon>Propionibacteriales</taxon>
        <taxon>Nocardioidaceae</taxon>
        <taxon>Friedmanniella</taxon>
    </lineage>
</organism>
<dbReference type="InterPro" id="IPR036365">
    <property type="entry name" value="PGBD-like_sf"/>
</dbReference>
<keyword evidence="7" id="KW-0732">Signal</keyword>
<dbReference type="PANTHER" id="PTHR30582">
    <property type="entry name" value="L,D-TRANSPEPTIDASE"/>
    <property type="match status" value="1"/>
</dbReference>
<dbReference type="SUPFAM" id="SSF47090">
    <property type="entry name" value="PGBD-like"/>
    <property type="match status" value="1"/>
</dbReference>
<evidence type="ECO:0000256" key="7">
    <source>
        <dbReference type="SAM" id="SignalP"/>
    </source>
</evidence>
<dbReference type="SUPFAM" id="SSF141523">
    <property type="entry name" value="L,D-transpeptidase catalytic domain-like"/>
    <property type="match status" value="1"/>
</dbReference>
<dbReference type="GO" id="GO:0008360">
    <property type="term" value="P:regulation of cell shape"/>
    <property type="evidence" value="ECO:0007669"/>
    <property type="project" value="UniProtKB-UniRule"/>
</dbReference>
<feature type="active site" description="Proton donor/acceptor" evidence="6">
    <location>
        <position position="202"/>
    </location>
</feature>
<dbReference type="GO" id="GO:0071555">
    <property type="term" value="P:cell wall organization"/>
    <property type="evidence" value="ECO:0007669"/>
    <property type="project" value="UniProtKB-UniRule"/>
</dbReference>
<dbReference type="Pfam" id="PF01471">
    <property type="entry name" value="PG_binding_1"/>
    <property type="match status" value="1"/>
</dbReference>
<dbReference type="Gene3D" id="2.40.440.10">
    <property type="entry name" value="L,D-transpeptidase catalytic domain-like"/>
    <property type="match status" value="1"/>
</dbReference>
<feature type="domain" description="L,D-TPase catalytic" evidence="8">
    <location>
        <begin position="132"/>
        <end position="244"/>
    </location>
</feature>
<dbReference type="PROSITE" id="PS52029">
    <property type="entry name" value="LD_TPASE"/>
    <property type="match status" value="1"/>
</dbReference>
<dbReference type="AlphaFoldDB" id="A0A1H1LZ38"/>
<dbReference type="Proteomes" id="UP000199092">
    <property type="component" value="Chromosome I"/>
</dbReference>
<comment type="pathway">
    <text evidence="1 6">Cell wall biogenesis; peptidoglycan biosynthesis.</text>
</comment>
<keyword evidence="2" id="KW-0808">Transferase</keyword>
<keyword evidence="5 6" id="KW-0961">Cell wall biogenesis/degradation</keyword>
<proteinExistence type="predicted"/>
<evidence type="ECO:0000259" key="8">
    <source>
        <dbReference type="PROSITE" id="PS52029"/>
    </source>
</evidence>
<feature type="active site" description="Nucleophile" evidence="6">
    <location>
        <position position="219"/>
    </location>
</feature>
<dbReference type="PANTHER" id="PTHR30582:SF33">
    <property type="entry name" value="EXPORTED PROTEIN"/>
    <property type="match status" value="1"/>
</dbReference>
<evidence type="ECO:0000256" key="4">
    <source>
        <dbReference type="ARBA" id="ARBA00022984"/>
    </source>
</evidence>
<reference evidence="9 10" key="1">
    <citation type="submission" date="2016-10" db="EMBL/GenBank/DDBJ databases">
        <authorList>
            <person name="de Groot N.N."/>
        </authorList>
    </citation>
    <scope>NUCLEOTIDE SEQUENCE [LARGE SCALE GENOMIC DNA]</scope>
    <source>
        <strain evidence="9 10">DSM 21741</strain>
    </source>
</reference>
<dbReference type="UniPathway" id="UPA00219"/>
<name>A0A1H1LZ38_9ACTN</name>
<dbReference type="CDD" id="cd16913">
    <property type="entry name" value="YkuD_like"/>
    <property type="match status" value="1"/>
</dbReference>
<dbReference type="InterPro" id="IPR038063">
    <property type="entry name" value="Transpep_catalytic_dom"/>
</dbReference>
<feature type="chain" id="PRO_5009253873" evidence="7">
    <location>
        <begin position="34"/>
        <end position="246"/>
    </location>
</feature>
<feature type="signal peptide" evidence="7">
    <location>
        <begin position="1"/>
        <end position="33"/>
    </location>
</feature>
<dbReference type="InterPro" id="IPR036366">
    <property type="entry name" value="PGBDSf"/>
</dbReference>
<protein>
    <submittedName>
        <fullName evidence="9">Putative peptidoglycan binding domain-containing protein</fullName>
    </submittedName>
</protein>
<dbReference type="STRING" id="546871.SAMN04488543_0478"/>
<evidence type="ECO:0000313" key="10">
    <source>
        <dbReference type="Proteomes" id="UP000199092"/>
    </source>
</evidence>
<dbReference type="GO" id="GO:0016740">
    <property type="term" value="F:transferase activity"/>
    <property type="evidence" value="ECO:0007669"/>
    <property type="project" value="UniProtKB-KW"/>
</dbReference>
<dbReference type="Gene3D" id="1.10.101.10">
    <property type="entry name" value="PGBD-like superfamily/PGBD"/>
    <property type="match status" value="1"/>
</dbReference>
<dbReference type="GO" id="GO:0018104">
    <property type="term" value="P:peptidoglycan-protein cross-linking"/>
    <property type="evidence" value="ECO:0007669"/>
    <property type="project" value="TreeGrafter"/>
</dbReference>
<dbReference type="RefSeq" id="WP_197677174.1">
    <property type="nucleotide sequence ID" value="NZ_LT629749.1"/>
</dbReference>
<evidence type="ECO:0000256" key="5">
    <source>
        <dbReference type="ARBA" id="ARBA00023316"/>
    </source>
</evidence>
<keyword evidence="3 6" id="KW-0133">Cell shape</keyword>
<keyword evidence="4 6" id="KW-0573">Peptidoglycan synthesis</keyword>
<gene>
    <name evidence="9" type="ORF">SAMN04488543_0478</name>
</gene>
<evidence type="ECO:0000256" key="2">
    <source>
        <dbReference type="ARBA" id="ARBA00022679"/>
    </source>
</evidence>
<evidence type="ECO:0000256" key="1">
    <source>
        <dbReference type="ARBA" id="ARBA00004752"/>
    </source>
</evidence>
<dbReference type="GO" id="GO:0005576">
    <property type="term" value="C:extracellular region"/>
    <property type="evidence" value="ECO:0007669"/>
    <property type="project" value="TreeGrafter"/>
</dbReference>
<evidence type="ECO:0000256" key="3">
    <source>
        <dbReference type="ARBA" id="ARBA00022960"/>
    </source>
</evidence>